<accession>A0ABZ2HYJ0</accession>
<proteinExistence type="inferred from homology"/>
<evidence type="ECO:0000313" key="3">
    <source>
        <dbReference type="EMBL" id="WWT32015.1"/>
    </source>
</evidence>
<feature type="signal peptide" evidence="2">
    <location>
        <begin position="1"/>
        <end position="21"/>
    </location>
</feature>
<reference evidence="3 4" key="1">
    <citation type="submission" date="2024-02" db="EMBL/GenBank/DDBJ databases">
        <title>Complete genome sequence of Pelagibacterium nitratireducens ZH15.</title>
        <authorList>
            <person name="Zhao L.H."/>
        </authorList>
    </citation>
    <scope>NUCLEOTIDE SEQUENCE [LARGE SCALE GENOMIC DNA]</scope>
    <source>
        <strain evidence="3 4">ZH15</strain>
    </source>
</reference>
<evidence type="ECO:0000256" key="1">
    <source>
        <dbReference type="ARBA" id="ARBA00006987"/>
    </source>
</evidence>
<gene>
    <name evidence="3" type="ORF">V6617_13475</name>
</gene>
<dbReference type="Gene3D" id="3.40.190.10">
    <property type="entry name" value="Periplasmic binding protein-like II"/>
    <property type="match status" value="1"/>
</dbReference>
<dbReference type="PANTHER" id="PTHR42928:SF5">
    <property type="entry name" value="BLR1237 PROTEIN"/>
    <property type="match status" value="1"/>
</dbReference>
<organism evidence="3 4">
    <name type="scientific">Pelagibacterium nitratireducens</name>
    <dbReference type="NCBI Taxonomy" id="1046114"/>
    <lineage>
        <taxon>Bacteria</taxon>
        <taxon>Pseudomonadati</taxon>
        <taxon>Pseudomonadota</taxon>
        <taxon>Alphaproteobacteria</taxon>
        <taxon>Hyphomicrobiales</taxon>
        <taxon>Devosiaceae</taxon>
        <taxon>Pelagibacterium</taxon>
    </lineage>
</organism>
<name>A0ABZ2HYJ0_9HYPH</name>
<dbReference type="Proteomes" id="UP001369958">
    <property type="component" value="Chromosome"/>
</dbReference>
<comment type="similarity">
    <text evidence="1">Belongs to the UPF0065 (bug) family.</text>
</comment>
<sequence>MTKSKTIGLAIAAMVSGGVSATAVTAAYGQDFTLRGERVEVVLPYSPGGSADAYGRLIAKYLQPHLPGNPTVIVRNEPGAGAIAGTNNFDANADTDGTMLLVTSTSTQMNYLLQDSRVNYDLTQMTPVVVNPLGMMVYVREELGIESAEELPSILDTPIRSGAHTPTSADLVQLIEFHILGLDVEPVFGLQRGDAKQAFERGEIQISYDNPLAYSTYVEPMVEAGIAKPIYTMGYVDASGDHVVDPAFPDLPTFPETVETVTGEAPSGPAYDAWQTMFFSRVMASKSVQLPRGTSPEIVEAYRQAAEAMTQDPAYIEAIESLTGGYPTLYGQEAADRWQQSLQFDSESREWLRNWLVETYDVSL</sequence>
<keyword evidence="4" id="KW-1185">Reference proteome</keyword>
<dbReference type="InterPro" id="IPR005064">
    <property type="entry name" value="BUG"/>
</dbReference>
<dbReference type="PANTHER" id="PTHR42928">
    <property type="entry name" value="TRICARBOXYLATE-BINDING PROTEIN"/>
    <property type="match status" value="1"/>
</dbReference>
<dbReference type="EMBL" id="CP146275">
    <property type="protein sequence ID" value="WWT32015.1"/>
    <property type="molecule type" value="Genomic_DNA"/>
</dbReference>
<evidence type="ECO:0000256" key="2">
    <source>
        <dbReference type="SAM" id="SignalP"/>
    </source>
</evidence>
<evidence type="ECO:0000313" key="4">
    <source>
        <dbReference type="Proteomes" id="UP001369958"/>
    </source>
</evidence>
<dbReference type="RefSeq" id="WP_338607480.1">
    <property type="nucleotide sequence ID" value="NZ_CP146275.1"/>
</dbReference>
<keyword evidence="2" id="KW-0732">Signal</keyword>
<dbReference type="InterPro" id="IPR042100">
    <property type="entry name" value="Bug_dom1"/>
</dbReference>
<dbReference type="Gene3D" id="3.40.190.150">
    <property type="entry name" value="Bordetella uptake gene, domain 1"/>
    <property type="match status" value="1"/>
</dbReference>
<feature type="chain" id="PRO_5047432114" evidence="2">
    <location>
        <begin position="22"/>
        <end position="364"/>
    </location>
</feature>
<protein>
    <submittedName>
        <fullName evidence="3">Tricarboxylate transporter</fullName>
    </submittedName>
</protein>